<sequence>MNTNPKIYGPYMGTDSWGDEYVDMRWHGRLDTVKDTKWIVNERYVKAEDYLKLASVHKKLEAKYARQQRYVSVVRKVLYAMLLLNPTMVMRQMIQTLLNKGEWKKQK</sequence>
<reference evidence="1 2" key="1">
    <citation type="submission" date="2019-02" db="EMBL/GenBank/DDBJ databases">
        <authorList>
            <person name="He Y."/>
            <person name="Shi H."/>
            <person name="Li J."/>
            <person name="Sun Y."/>
        </authorList>
    </citation>
    <scope>NUCLEOTIDE SEQUENCE [LARGE SCALE GENOMIC DNA]</scope>
</reference>
<dbReference type="KEGG" id="vg:55614878"/>
<dbReference type="GeneID" id="55614878"/>
<name>A0A482IGF3_9CAUD</name>
<protein>
    <submittedName>
        <fullName evidence="1">Uncharacterized protein</fullName>
    </submittedName>
</protein>
<evidence type="ECO:0000313" key="1">
    <source>
        <dbReference type="EMBL" id="QBP06404.1"/>
    </source>
</evidence>
<dbReference type="Proteomes" id="UP000294655">
    <property type="component" value="Segment"/>
</dbReference>
<dbReference type="EMBL" id="MK580972">
    <property type="protein sequence ID" value="QBP06404.1"/>
    <property type="molecule type" value="Genomic_DNA"/>
</dbReference>
<dbReference type="RefSeq" id="YP_009844554.1">
    <property type="nucleotide sequence ID" value="NC_048755.1"/>
</dbReference>
<proteinExistence type="predicted"/>
<organism evidence="1 2">
    <name type="scientific">Stenotrophomonas phage YB07</name>
    <dbReference type="NCBI Taxonomy" id="2555548"/>
    <lineage>
        <taxon>Viruses</taxon>
        <taxon>Duplodnaviria</taxon>
        <taxon>Heunggongvirae</taxon>
        <taxon>Uroviricota</taxon>
        <taxon>Caudoviricetes</taxon>
        <taxon>Menderavirus</taxon>
        <taxon>Menderavirus IMESM1</taxon>
    </lineage>
</organism>
<evidence type="ECO:0000313" key="2">
    <source>
        <dbReference type="Proteomes" id="UP000294655"/>
    </source>
</evidence>
<accession>A0A482IGF3</accession>